<feature type="transmembrane region" description="Helical" evidence="1">
    <location>
        <begin position="9"/>
        <end position="26"/>
    </location>
</feature>
<evidence type="ECO:0000313" key="2">
    <source>
        <dbReference type="EMBL" id="MBC5679373.1"/>
    </source>
</evidence>
<dbReference type="RefSeq" id="WP_186835764.1">
    <property type="nucleotide sequence ID" value="NZ_JACOPD010000001.1"/>
</dbReference>
<organism evidence="2 3">
    <name type="scientific">Lachnospira hominis</name>
    <name type="common">ex Liu et al. 2021</name>
    <dbReference type="NCBI Taxonomy" id="2763051"/>
    <lineage>
        <taxon>Bacteria</taxon>
        <taxon>Bacillati</taxon>
        <taxon>Bacillota</taxon>
        <taxon>Clostridia</taxon>
        <taxon>Lachnospirales</taxon>
        <taxon>Lachnospiraceae</taxon>
        <taxon>Lachnospira</taxon>
    </lineage>
</organism>
<comment type="caution">
    <text evidence="2">The sequence shown here is derived from an EMBL/GenBank/DDBJ whole genome shotgun (WGS) entry which is preliminary data.</text>
</comment>
<keyword evidence="1" id="KW-0812">Transmembrane</keyword>
<feature type="transmembrane region" description="Helical" evidence="1">
    <location>
        <begin position="86"/>
        <end position="107"/>
    </location>
</feature>
<sequence length="549" mass="61829">MKNWKAKTIIAGTILLLIVASVYYYIALPAINIHSPGFWKFIIVVLVAAMIIYLLFQTRFTQSAGSGYFSADRFGIEFKTPQSAKIFKIMAAVCIVVAAVFAIGSLLSSKIINASKYQKLLDVETRSFKDDIKEVSYDQIPILDKDSAETIGNRVMGTMVDLVSQFEVNDMYTQINYKNKPVRVSPLQYGSLIKWLTNKSDGIPGYIRIDMTTQQAEVVRLEKGIRYSTSDHFGRNIYRHLRFAYPTYMFDDIRFEIDDDGTPYWICPAKKYNVGLFGGVTVGRVVLCNAVTGQMQDYDVSEVPQWVDKVYSADMLINLYDYYGTLKHGFLNSVLRQKDCVKTTDGYNYIALDDDVWVYTGITSVGQDKSNVGFVLMNQRTMETRYYEISGAEENSAMSSAEGKVQHLNYTATFPLLLNVGGEPTYFMALKDSAGLVKSYAMLNIEKYQNVAIGETVSECEANYIKMMSQSGVITQEKQEEKNISGTITKIIQTVVDGNSHFYITIDSSDAIFDVNVIENPEIIKYNVGDVIKLSYTENDKTNDAKPVK</sequence>
<keyword evidence="3" id="KW-1185">Reference proteome</keyword>
<gene>
    <name evidence="2" type="ORF">H8S01_00120</name>
</gene>
<keyword evidence="1" id="KW-1133">Transmembrane helix</keyword>
<dbReference type="EMBL" id="JACOPD010000001">
    <property type="protein sequence ID" value="MBC5679373.1"/>
    <property type="molecule type" value="Genomic_DNA"/>
</dbReference>
<proteinExistence type="predicted"/>
<evidence type="ECO:0000313" key="3">
    <source>
        <dbReference type="Proteomes" id="UP000628463"/>
    </source>
</evidence>
<protein>
    <submittedName>
        <fullName evidence="2">CvpA family protein</fullName>
    </submittedName>
</protein>
<evidence type="ECO:0000256" key="1">
    <source>
        <dbReference type="SAM" id="Phobius"/>
    </source>
</evidence>
<dbReference type="Proteomes" id="UP000628463">
    <property type="component" value="Unassembled WGS sequence"/>
</dbReference>
<accession>A0ABR7FW01</accession>
<keyword evidence="1" id="KW-0472">Membrane</keyword>
<feature type="transmembrane region" description="Helical" evidence="1">
    <location>
        <begin position="38"/>
        <end position="56"/>
    </location>
</feature>
<name>A0ABR7FW01_9FIRM</name>
<reference evidence="2 3" key="1">
    <citation type="submission" date="2020-08" db="EMBL/GenBank/DDBJ databases">
        <title>Genome public.</title>
        <authorList>
            <person name="Liu C."/>
            <person name="Sun Q."/>
        </authorList>
    </citation>
    <scope>NUCLEOTIDE SEQUENCE [LARGE SCALE GENOMIC DNA]</scope>
    <source>
        <strain evidence="2 3">NSJ-43</strain>
    </source>
</reference>